<accession>A0A645I4H3</accession>
<protein>
    <submittedName>
        <fullName evidence="1">Uncharacterized protein</fullName>
    </submittedName>
</protein>
<name>A0A645I4H3_9ZZZZ</name>
<evidence type="ECO:0000313" key="1">
    <source>
        <dbReference type="EMBL" id="MPN45349.1"/>
    </source>
</evidence>
<gene>
    <name evidence="1" type="ORF">SDC9_192916</name>
</gene>
<dbReference type="EMBL" id="VSSQ01105165">
    <property type="protein sequence ID" value="MPN45349.1"/>
    <property type="molecule type" value="Genomic_DNA"/>
</dbReference>
<reference evidence="1" key="1">
    <citation type="submission" date="2019-08" db="EMBL/GenBank/DDBJ databases">
        <authorList>
            <person name="Kucharzyk K."/>
            <person name="Murdoch R.W."/>
            <person name="Higgins S."/>
            <person name="Loffler F."/>
        </authorList>
    </citation>
    <scope>NUCLEOTIDE SEQUENCE</scope>
</reference>
<sequence length="47" mass="4932">MEGAAEEALAALAAEASVEVVREVPVDLEVLEEGALVEEVPQEIGRI</sequence>
<dbReference type="AlphaFoldDB" id="A0A645I4H3"/>
<organism evidence="1">
    <name type="scientific">bioreactor metagenome</name>
    <dbReference type="NCBI Taxonomy" id="1076179"/>
    <lineage>
        <taxon>unclassified sequences</taxon>
        <taxon>metagenomes</taxon>
        <taxon>ecological metagenomes</taxon>
    </lineage>
</organism>
<proteinExistence type="predicted"/>
<comment type="caution">
    <text evidence="1">The sequence shown here is derived from an EMBL/GenBank/DDBJ whole genome shotgun (WGS) entry which is preliminary data.</text>
</comment>